<name>A0A0K1IVA0_HALGI</name>
<evidence type="ECO:0000313" key="2">
    <source>
        <dbReference type="EMBL" id="AKU08487.1"/>
    </source>
</evidence>
<dbReference type="GeneID" id="25246760"/>
<dbReference type="KEGG" id="hgi:ABY42_12360"/>
<keyword evidence="1" id="KW-0472">Membrane</keyword>
<feature type="transmembrane region" description="Helical" evidence="1">
    <location>
        <begin position="62"/>
        <end position="83"/>
    </location>
</feature>
<dbReference type="Proteomes" id="UP000066124">
    <property type="component" value="Chromosome"/>
</dbReference>
<gene>
    <name evidence="2" type="ORF">ABY42_12360</name>
</gene>
<organism evidence="2 3">
    <name type="scientific">Haloferax gibbonsii</name>
    <dbReference type="NCBI Taxonomy" id="35746"/>
    <lineage>
        <taxon>Archaea</taxon>
        <taxon>Methanobacteriati</taxon>
        <taxon>Methanobacteriota</taxon>
        <taxon>Stenosarchaea group</taxon>
        <taxon>Halobacteria</taxon>
        <taxon>Halobacteriales</taxon>
        <taxon>Haloferacaceae</taxon>
        <taxon>Haloferax</taxon>
    </lineage>
</organism>
<keyword evidence="1" id="KW-1133">Transmembrane helix</keyword>
<keyword evidence="1" id="KW-0812">Transmembrane</keyword>
<accession>A0A0K1IVA0</accession>
<proteinExistence type="predicted"/>
<evidence type="ECO:0000256" key="1">
    <source>
        <dbReference type="SAM" id="Phobius"/>
    </source>
</evidence>
<dbReference type="PATRIC" id="fig|35746.4.peg.2679"/>
<dbReference type="EMBL" id="CP011947">
    <property type="protein sequence ID" value="AKU08487.1"/>
    <property type="molecule type" value="Genomic_DNA"/>
</dbReference>
<evidence type="ECO:0000313" key="3">
    <source>
        <dbReference type="Proteomes" id="UP000066124"/>
    </source>
</evidence>
<sequence>MAQTALVWLFLNAVLAGFAAIASAAHYADEGEPDFVSAALAAVFAGTCVELGMANGYIPDSVLPSVAVGVCVVAALLSLALGVKRDQTAFQAFRGDARTRSR</sequence>
<dbReference type="AlphaFoldDB" id="A0A0K1IVA0"/>
<reference evidence="3" key="1">
    <citation type="journal article" date="2015" name="J. Biotechnol.">
        <title>Complete genome sequence of Haloferax gibbonsii strain ARA6, a potential producer of polyhydroxyalkanoates and halocins isolated from Araruama, Rio de Janeiro, Brasil.</title>
        <authorList>
            <person name="Pinto L.H."/>
            <person name="D'Alincourt Carvalho-Assef A.P."/>
            <person name="Vieira R.P."/>
            <person name="Clementino M.M."/>
            <person name="Albano R.M."/>
        </authorList>
    </citation>
    <scope>NUCLEOTIDE SEQUENCE [LARGE SCALE GENOMIC DNA]</scope>
    <source>
        <strain evidence="3">ARA6</strain>
    </source>
</reference>
<protein>
    <submittedName>
        <fullName evidence="2">Uncharacterized protein</fullName>
    </submittedName>
</protein>
<dbReference type="RefSeq" id="WP_050459634.1">
    <property type="nucleotide sequence ID" value="NZ_CP011947.1"/>
</dbReference>